<organism evidence="8 9">
    <name type="scientific">Herbinix luporum</name>
    <dbReference type="NCBI Taxonomy" id="1679721"/>
    <lineage>
        <taxon>Bacteria</taxon>
        <taxon>Bacillati</taxon>
        <taxon>Bacillota</taxon>
        <taxon>Clostridia</taxon>
        <taxon>Lachnospirales</taxon>
        <taxon>Lachnospiraceae</taxon>
        <taxon>Herbinix</taxon>
    </lineage>
</organism>
<dbReference type="PROSITE" id="PS51257">
    <property type="entry name" value="PROKAR_LIPOPROTEIN"/>
    <property type="match status" value="1"/>
</dbReference>
<feature type="compositionally biased region" description="Basic and acidic residues" evidence="6">
    <location>
        <begin position="26"/>
        <end position="38"/>
    </location>
</feature>
<protein>
    <submittedName>
        <fullName evidence="8">Putative secreted protein</fullName>
    </submittedName>
</protein>
<name>A0A0K8J3P8_9FIRM</name>
<dbReference type="Pfam" id="PF01547">
    <property type="entry name" value="SBP_bac_1"/>
    <property type="match status" value="1"/>
</dbReference>
<gene>
    <name evidence="8" type="ORF">SD1D_0560</name>
</gene>
<evidence type="ECO:0000256" key="6">
    <source>
        <dbReference type="SAM" id="MobiDB-lite"/>
    </source>
</evidence>
<feature type="signal peptide" evidence="7">
    <location>
        <begin position="1"/>
        <end position="20"/>
    </location>
</feature>
<evidence type="ECO:0000256" key="5">
    <source>
        <dbReference type="ARBA" id="ARBA00023288"/>
    </source>
</evidence>
<evidence type="ECO:0000256" key="4">
    <source>
        <dbReference type="ARBA" id="ARBA00023139"/>
    </source>
</evidence>
<dbReference type="Proteomes" id="UP000196053">
    <property type="component" value="Chromosome I"/>
</dbReference>
<dbReference type="AlphaFoldDB" id="A0A0K8J3P8"/>
<keyword evidence="5" id="KW-0449">Lipoprotein</keyword>
<evidence type="ECO:0000256" key="3">
    <source>
        <dbReference type="ARBA" id="ARBA00023136"/>
    </source>
</evidence>
<dbReference type="RefSeq" id="WP_058257510.1">
    <property type="nucleotide sequence ID" value="NZ_LN879430.1"/>
</dbReference>
<keyword evidence="9" id="KW-1185">Reference proteome</keyword>
<evidence type="ECO:0000256" key="7">
    <source>
        <dbReference type="SAM" id="SignalP"/>
    </source>
</evidence>
<reference evidence="9" key="1">
    <citation type="submission" date="2015-09" db="EMBL/GenBank/DDBJ databases">
        <authorList>
            <person name="Wibberg D."/>
        </authorList>
    </citation>
    <scope>NUCLEOTIDE SEQUENCE [LARGE SCALE GENOMIC DNA]</scope>
    <source>
        <strain evidence="9">SD1D</strain>
    </source>
</reference>
<keyword evidence="1" id="KW-1003">Cell membrane</keyword>
<dbReference type="PANTHER" id="PTHR43649:SF33">
    <property type="entry name" value="POLYGALACTURONAN_RHAMNOGALACTURONAN-BINDING PROTEIN YTCQ"/>
    <property type="match status" value="1"/>
</dbReference>
<dbReference type="EMBL" id="LN879430">
    <property type="protein sequence ID" value="CUH92112.1"/>
    <property type="molecule type" value="Genomic_DNA"/>
</dbReference>
<evidence type="ECO:0000313" key="8">
    <source>
        <dbReference type="EMBL" id="CUH92112.1"/>
    </source>
</evidence>
<evidence type="ECO:0000256" key="1">
    <source>
        <dbReference type="ARBA" id="ARBA00022475"/>
    </source>
</evidence>
<accession>A0A0K8J3P8</accession>
<feature type="chain" id="PRO_5039252285" evidence="7">
    <location>
        <begin position="21"/>
        <end position="550"/>
    </location>
</feature>
<keyword evidence="2 7" id="KW-0732">Signal</keyword>
<dbReference type="Gene3D" id="3.40.190.10">
    <property type="entry name" value="Periplasmic binding protein-like II"/>
    <property type="match status" value="2"/>
</dbReference>
<keyword evidence="3" id="KW-0472">Membrane</keyword>
<feature type="region of interest" description="Disordered" evidence="6">
    <location>
        <begin position="26"/>
        <end position="48"/>
    </location>
</feature>
<dbReference type="InterPro" id="IPR050490">
    <property type="entry name" value="Bact_solute-bd_prot1"/>
</dbReference>
<dbReference type="PANTHER" id="PTHR43649">
    <property type="entry name" value="ARABINOSE-BINDING PROTEIN-RELATED"/>
    <property type="match status" value="1"/>
</dbReference>
<keyword evidence="4" id="KW-0564">Palmitate</keyword>
<proteinExistence type="predicted"/>
<dbReference type="SUPFAM" id="SSF53850">
    <property type="entry name" value="Periplasmic binding protein-like II"/>
    <property type="match status" value="1"/>
</dbReference>
<dbReference type="KEGG" id="hsd:SD1D_0560"/>
<dbReference type="OrthoDB" id="2492023at2"/>
<evidence type="ECO:0000313" key="9">
    <source>
        <dbReference type="Proteomes" id="UP000196053"/>
    </source>
</evidence>
<dbReference type="InterPro" id="IPR006059">
    <property type="entry name" value="SBP"/>
</dbReference>
<sequence>MKKKLLSILLICTLIVSVLGGCGTKSDNKDGGNDKTEPTKAPVESGDDKPEYAEITVEIFDRGTDGGKTDPANNFYTDWIKEKVKEELNIGVTFVPVSRWEETEQLNNLMAANTAPDVCLTYSGDLIANYRDLGGLADLAPYIDSHLPDLKAFLGPDPAVPGHDLIYRNMDTETGAVYSIPARRMNVAQIGTFIRKDWLDKLGLPLPTTTEEFYEALVAFKEQDPGGVGKDKVVPFTMTSDIRWRAATLIESFIDPNLSDKDRWINTVVDRYYLLPGYKEGVRFLNKMYNEGLIDNQFALYKDDTDSDNLIKMGVAGAFIHNWDQPYRETPGLLKDLQENVPEAEIVSIDPFQNANGVTEKSLYDVAGVNFFVPASSKNVEAALRYINWLSKFENRYFLQIGEEGVTHEMVDGIPKIIAAEGEKIMNSQQNIDYTIMINGLDVGDEEKNAKALAFSYPVEPDLIVKAYEDATRNGRSAIVIPVILSAAGPYTQTLIDKGNELMAKSVTAAPEDFDKVWDAGIEEWLASGAQEIIDERAAKYEEYEASLNN</sequence>
<evidence type="ECO:0000256" key="2">
    <source>
        <dbReference type="ARBA" id="ARBA00022729"/>
    </source>
</evidence>